<dbReference type="AlphaFoldDB" id="C0XGV3"/>
<dbReference type="PRINTS" id="PR01438">
    <property type="entry name" value="UNVRSLSTRESS"/>
</dbReference>
<sequence>MLLMLERRTNMYNNILVPIDGSENSSKALDVAIEYSKLFNSKITVLSVTNENYYGVGTLPPEAYTKIDDTAKRIVSNAEKFVSSKGIEVKGIAQKGNAKQVIVEFANSRADLVIIGKSGTNTLDRFIMGSTTEYVVRNAKVQVLVVNA</sequence>
<dbReference type="CDD" id="cd00293">
    <property type="entry name" value="USP-like"/>
    <property type="match status" value="1"/>
</dbReference>
<dbReference type="Pfam" id="PF00582">
    <property type="entry name" value="Usp"/>
    <property type="match status" value="1"/>
</dbReference>
<protein>
    <submittedName>
        <fullName evidence="3">Universal stress family protein</fullName>
    </submittedName>
</protein>
<evidence type="ECO:0000256" key="1">
    <source>
        <dbReference type="ARBA" id="ARBA00008791"/>
    </source>
</evidence>
<dbReference type="Gene3D" id="3.40.50.620">
    <property type="entry name" value="HUPs"/>
    <property type="match status" value="1"/>
</dbReference>
<proteinExistence type="inferred from homology"/>
<dbReference type="PANTHER" id="PTHR46268:SF25">
    <property type="entry name" value="USPA DOMAIN PROTEIN"/>
    <property type="match status" value="1"/>
</dbReference>
<dbReference type="InterPro" id="IPR006016">
    <property type="entry name" value="UspA"/>
</dbReference>
<dbReference type="Proteomes" id="UP000003752">
    <property type="component" value="Unassembled WGS sequence"/>
</dbReference>
<feature type="domain" description="UspA" evidence="2">
    <location>
        <begin position="11"/>
        <end position="146"/>
    </location>
</feature>
<evidence type="ECO:0000313" key="3">
    <source>
        <dbReference type="EMBL" id="EEI25424.1"/>
    </source>
</evidence>
<dbReference type="InterPro" id="IPR014729">
    <property type="entry name" value="Rossmann-like_a/b/a_fold"/>
</dbReference>
<name>C0XGV3_LENH9</name>
<comment type="similarity">
    <text evidence="1">Belongs to the universal stress protein A family.</text>
</comment>
<evidence type="ECO:0000313" key="4">
    <source>
        <dbReference type="Proteomes" id="UP000003752"/>
    </source>
</evidence>
<accession>C0XGV3</accession>
<dbReference type="EMBL" id="ACGP01000089">
    <property type="protein sequence ID" value="EEI25424.1"/>
    <property type="molecule type" value="Genomic_DNA"/>
</dbReference>
<dbReference type="HOGENOM" id="CLU_049301_16_0_9"/>
<keyword evidence="4" id="KW-1185">Reference proteome</keyword>
<comment type="caution">
    <text evidence="3">The sequence shown here is derived from an EMBL/GenBank/DDBJ whole genome shotgun (WGS) entry which is preliminary data.</text>
</comment>
<reference evidence="3 4" key="1">
    <citation type="submission" date="2009-01" db="EMBL/GenBank/DDBJ databases">
        <authorList>
            <person name="Qin X."/>
            <person name="Bachman B."/>
            <person name="Battles P."/>
            <person name="Bell A."/>
            <person name="Bess C."/>
            <person name="Bickham C."/>
            <person name="Chaboub L."/>
            <person name="Chen D."/>
            <person name="Coyle M."/>
            <person name="Deiros D.R."/>
            <person name="Dinh H."/>
            <person name="Forbes L."/>
            <person name="Fowler G."/>
            <person name="Francisco L."/>
            <person name="Fu Q."/>
            <person name="Gubbala S."/>
            <person name="Hale W."/>
            <person name="Han Y."/>
            <person name="Hemphill L."/>
            <person name="Highlander S.K."/>
            <person name="Hirani K."/>
            <person name="Hogues M."/>
            <person name="Jackson L."/>
            <person name="Jakkamsetti A."/>
            <person name="Javaid M."/>
            <person name="Jiang H."/>
            <person name="Korchina V."/>
            <person name="Kovar C."/>
            <person name="Lara F."/>
            <person name="Lee S."/>
            <person name="Mata R."/>
            <person name="Mathew T."/>
            <person name="Moen C."/>
            <person name="Morales K."/>
            <person name="Munidasa M."/>
            <person name="Nazareth L."/>
            <person name="Ngo R."/>
            <person name="Nguyen L."/>
            <person name="Okwuonu G."/>
            <person name="Ongeri F."/>
            <person name="Patil S."/>
            <person name="Petrosino J."/>
            <person name="Pham C."/>
            <person name="Pham P."/>
            <person name="Pu L.-L."/>
            <person name="Puazo M."/>
            <person name="Raj R."/>
            <person name="Reid J."/>
            <person name="Rouhana J."/>
            <person name="Saada N."/>
            <person name="Shang Y."/>
            <person name="Simmons D."/>
            <person name="Thornton R."/>
            <person name="Warren J."/>
            <person name="Weissenberger G."/>
            <person name="Zhang J."/>
            <person name="Zhang L."/>
            <person name="Zhou C."/>
            <person name="Zhu D."/>
            <person name="Muzny D."/>
            <person name="Worley K."/>
            <person name="Gibbs R."/>
        </authorList>
    </citation>
    <scope>NUCLEOTIDE SEQUENCE [LARGE SCALE GENOMIC DNA]</scope>
    <source>
        <strain evidence="4">ATCC 8290 / DSM 20176 / CCUG 30140 / JCM 1155 / KCTC 3500 / NBRC 15886 / NCIMB 8040 / NRRL B-1843 / 9</strain>
    </source>
</reference>
<dbReference type="InterPro" id="IPR006015">
    <property type="entry name" value="Universal_stress_UspA"/>
</dbReference>
<gene>
    <name evidence="3" type="ORF">HMPREF0519_0464</name>
</gene>
<dbReference type="PANTHER" id="PTHR46268">
    <property type="entry name" value="STRESS RESPONSE PROTEIN NHAX"/>
    <property type="match status" value="1"/>
</dbReference>
<dbReference type="SUPFAM" id="SSF52402">
    <property type="entry name" value="Adenine nucleotide alpha hydrolases-like"/>
    <property type="match status" value="1"/>
</dbReference>
<organism evidence="3 4">
    <name type="scientific">Lentilactobacillus hilgardii (strain ATCC 8290 / DSM 20176 / CCUG 30140 / JCM 1155 / KCTC 3500 / NBRC 15886 / NCIMB 8040 / NRRL B-1843 / 9)</name>
    <dbReference type="NCBI Taxonomy" id="1423757"/>
    <lineage>
        <taxon>Bacteria</taxon>
        <taxon>Bacillati</taxon>
        <taxon>Bacillota</taxon>
        <taxon>Bacilli</taxon>
        <taxon>Lactobacillales</taxon>
        <taxon>Lactobacillaceae</taxon>
        <taxon>Lentilactobacillus</taxon>
    </lineage>
</organism>
<evidence type="ECO:0000259" key="2">
    <source>
        <dbReference type="Pfam" id="PF00582"/>
    </source>
</evidence>